<evidence type="ECO:0000313" key="3">
    <source>
        <dbReference type="Proteomes" id="UP001631993"/>
    </source>
</evidence>
<dbReference type="EMBL" id="JBJVNE010000031">
    <property type="protein sequence ID" value="MFM9652650.1"/>
    <property type="molecule type" value="Genomic_DNA"/>
</dbReference>
<keyword evidence="3" id="KW-1185">Reference proteome</keyword>
<feature type="region of interest" description="Disordered" evidence="1">
    <location>
        <begin position="57"/>
        <end position="81"/>
    </location>
</feature>
<reference evidence="2 3" key="1">
    <citation type="submission" date="2024-12" db="EMBL/GenBank/DDBJ databases">
        <title>Forecasting of Potato common scab and diversities of Pathogenic streptomyces spp. in china.</title>
        <authorList>
            <person name="Handique U."/>
            <person name="Wu J."/>
        </authorList>
    </citation>
    <scope>NUCLEOTIDE SEQUENCE [LARGE SCALE GENOMIC DNA]</scope>
    <source>
        <strain evidence="2 3">ZRIMU1585</strain>
    </source>
</reference>
<evidence type="ECO:0000313" key="2">
    <source>
        <dbReference type="EMBL" id="MFM9652650.1"/>
    </source>
</evidence>
<accession>A0ABW9IYC1</accession>
<sequence>MAHLSSLAQAPLAVWLWWDGYVPTRQAQRAWVTWVGRGRRSQEVAREGAAGLLEQVGHPLATPTARPGSYGLSPSWATARP</sequence>
<comment type="caution">
    <text evidence="2">The sequence shown here is derived from an EMBL/GenBank/DDBJ whole genome shotgun (WGS) entry which is preliminary data.</text>
</comment>
<proteinExistence type="predicted"/>
<protein>
    <submittedName>
        <fullName evidence="2">Uncharacterized protein</fullName>
    </submittedName>
</protein>
<gene>
    <name evidence="2" type="ORF">ACKI1S_41910</name>
</gene>
<dbReference type="RefSeq" id="WP_409085506.1">
    <property type="nucleotide sequence ID" value="NZ_JBJVMW010000032.1"/>
</dbReference>
<dbReference type="Proteomes" id="UP001631993">
    <property type="component" value="Unassembled WGS sequence"/>
</dbReference>
<organism evidence="2 3">
    <name type="scientific">Streptomyces galilaeus</name>
    <dbReference type="NCBI Taxonomy" id="33899"/>
    <lineage>
        <taxon>Bacteria</taxon>
        <taxon>Bacillati</taxon>
        <taxon>Actinomycetota</taxon>
        <taxon>Actinomycetes</taxon>
        <taxon>Kitasatosporales</taxon>
        <taxon>Streptomycetaceae</taxon>
        <taxon>Streptomyces</taxon>
    </lineage>
</organism>
<name>A0ABW9IYC1_STRGJ</name>
<evidence type="ECO:0000256" key="1">
    <source>
        <dbReference type="SAM" id="MobiDB-lite"/>
    </source>
</evidence>